<feature type="domain" description="CHAD" evidence="2">
    <location>
        <begin position="213"/>
        <end position="500"/>
    </location>
</feature>
<evidence type="ECO:0000313" key="3">
    <source>
        <dbReference type="EMBL" id="WIX77880.1"/>
    </source>
</evidence>
<dbReference type="RefSeq" id="WP_285968617.1">
    <property type="nucleotide sequence ID" value="NZ_CP127294.1"/>
</dbReference>
<dbReference type="AlphaFoldDB" id="A0A9Y2IEY3"/>
<protein>
    <submittedName>
        <fullName evidence="3">CYTH and CHAD domain-containing protein</fullName>
    </submittedName>
</protein>
<evidence type="ECO:0000259" key="2">
    <source>
        <dbReference type="PROSITE" id="PS51708"/>
    </source>
</evidence>
<dbReference type="InterPro" id="IPR007899">
    <property type="entry name" value="CHAD_dom"/>
</dbReference>
<reference evidence="3 4" key="1">
    <citation type="submission" date="2023-06" db="EMBL/GenBank/DDBJ databases">
        <authorList>
            <person name="Oyuntsetseg B."/>
            <person name="Kim S.B."/>
        </authorList>
    </citation>
    <scope>NUCLEOTIDE SEQUENCE [LARGE SCALE GENOMIC DNA]</scope>
    <source>
        <strain evidence="3 4">2-15</strain>
    </source>
</reference>
<sequence>MNRPVVEIERERKYEVAQDAVVPDFVGGGTVQGQDAPAEEQLDATYYDTAGFSLARAGITLRRRVGGHDAGWHLKLPVGPDEREELQVPLGVDDRKVPRELNQLLRAHTLGGKLLPIAHLKTDRFSHRLTDSSGQIVATVTDDHVTGEVGGKTARLDRWRELEIELAGDAAPELLDELESTVVDAGARTSRWPSKLRRLIDDRVPNGQVVGERPDGGEVVGAYLREQFAALQRADVGARRDVEDSVHQLRVASRKLRSALRTFSSIVDDDRIPSVTRELKWLGGELAPARDGEVVEALVREWVDGASAELVVGPVDQFLTRRFSREAVDAREKVLEALRGKRYLALMQELDAVVSGVPTDAGSAKKVLRKPVRKAAGKLRKAEKAAHGLSGRELEHALHDVRKKAKRARYAADVVRPVFGGKVRGWRKNVKNVQQLLGEHQDWVVAGPVVYRLGVDGHDEGVGFTFGVLYGTGGGVRAGMRREFVSRWKRLEKGDAPKWL</sequence>
<dbReference type="PANTHER" id="PTHR39339">
    <property type="entry name" value="SLR1444 PROTEIN"/>
    <property type="match status" value="1"/>
</dbReference>
<feature type="domain" description="CYTH" evidence="1">
    <location>
        <begin position="7"/>
        <end position="206"/>
    </location>
</feature>
<organism evidence="3 4">
    <name type="scientific">Amycolatopsis carbonis</name>
    <dbReference type="NCBI Taxonomy" id="715471"/>
    <lineage>
        <taxon>Bacteria</taxon>
        <taxon>Bacillati</taxon>
        <taxon>Actinomycetota</taxon>
        <taxon>Actinomycetes</taxon>
        <taxon>Pseudonocardiales</taxon>
        <taxon>Pseudonocardiaceae</taxon>
        <taxon>Amycolatopsis</taxon>
    </lineage>
</organism>
<dbReference type="SMART" id="SM00880">
    <property type="entry name" value="CHAD"/>
    <property type="match status" value="1"/>
</dbReference>
<name>A0A9Y2IEY3_9PSEU</name>
<dbReference type="PROSITE" id="PS51708">
    <property type="entry name" value="CHAD"/>
    <property type="match status" value="1"/>
</dbReference>
<dbReference type="KEGG" id="acab:QRX50_41865"/>
<proteinExistence type="predicted"/>
<dbReference type="Proteomes" id="UP001236014">
    <property type="component" value="Chromosome"/>
</dbReference>
<dbReference type="SMART" id="SM01118">
    <property type="entry name" value="CYTH"/>
    <property type="match status" value="1"/>
</dbReference>
<dbReference type="Gene3D" id="2.40.320.10">
    <property type="entry name" value="Hypothetical Protein Pfu-838710-001"/>
    <property type="match status" value="1"/>
</dbReference>
<dbReference type="CDD" id="cd07374">
    <property type="entry name" value="CYTH-like_Pase"/>
    <property type="match status" value="1"/>
</dbReference>
<dbReference type="InterPro" id="IPR033469">
    <property type="entry name" value="CYTH-like_dom_sf"/>
</dbReference>
<dbReference type="Pfam" id="PF05235">
    <property type="entry name" value="CHAD"/>
    <property type="match status" value="1"/>
</dbReference>
<accession>A0A9Y2IEY3</accession>
<evidence type="ECO:0000313" key="4">
    <source>
        <dbReference type="Proteomes" id="UP001236014"/>
    </source>
</evidence>
<dbReference type="Pfam" id="PF01928">
    <property type="entry name" value="CYTH"/>
    <property type="match status" value="1"/>
</dbReference>
<evidence type="ECO:0000259" key="1">
    <source>
        <dbReference type="PROSITE" id="PS51707"/>
    </source>
</evidence>
<dbReference type="InterPro" id="IPR023577">
    <property type="entry name" value="CYTH_domain"/>
</dbReference>
<dbReference type="EMBL" id="CP127294">
    <property type="protein sequence ID" value="WIX77880.1"/>
    <property type="molecule type" value="Genomic_DNA"/>
</dbReference>
<keyword evidence="4" id="KW-1185">Reference proteome</keyword>
<dbReference type="SUPFAM" id="SSF55154">
    <property type="entry name" value="CYTH-like phosphatases"/>
    <property type="match status" value="1"/>
</dbReference>
<dbReference type="InterPro" id="IPR038186">
    <property type="entry name" value="CHAD_dom_sf"/>
</dbReference>
<dbReference type="PANTHER" id="PTHR39339:SF1">
    <property type="entry name" value="CHAD DOMAIN-CONTAINING PROTEIN"/>
    <property type="match status" value="1"/>
</dbReference>
<dbReference type="PROSITE" id="PS51707">
    <property type="entry name" value="CYTH"/>
    <property type="match status" value="1"/>
</dbReference>
<dbReference type="Gene3D" id="1.40.20.10">
    <property type="entry name" value="CHAD domain"/>
    <property type="match status" value="1"/>
</dbReference>
<gene>
    <name evidence="3" type="ORF">QRX50_41865</name>
</gene>